<evidence type="ECO:0000313" key="1">
    <source>
        <dbReference type="EMBL" id="OBB89016.1"/>
    </source>
</evidence>
<protein>
    <submittedName>
        <fullName evidence="1">Uncharacterized protein</fullName>
    </submittedName>
</protein>
<proteinExistence type="predicted"/>
<accession>A0A1A0W0R7</accession>
<gene>
    <name evidence="1" type="ORF">A5760_23310</name>
</gene>
<name>A0A1A0W0R7_9MYCO</name>
<dbReference type="EMBL" id="LZSX01000004">
    <property type="protein sequence ID" value="OBB89016.1"/>
    <property type="molecule type" value="Genomic_DNA"/>
</dbReference>
<sequence>MHIEVQPLAGAATRREGATVRHMRLPQVIARVDRVAVVVRHPMRRIIPSRCGISDQEGDFAPVVWTVGTHRRGDEPCFGARETARGVEALGWIVASRILDHRVQYAVRRNAGIQCATDFMSDVDEARHAFEGGDAFLSEQRQELVVFVRVSRCCAAAQNCGAA</sequence>
<organism evidence="1 2">
    <name type="scientific">Mycobacterium colombiense</name>
    <dbReference type="NCBI Taxonomy" id="339268"/>
    <lineage>
        <taxon>Bacteria</taxon>
        <taxon>Bacillati</taxon>
        <taxon>Actinomycetota</taxon>
        <taxon>Actinomycetes</taxon>
        <taxon>Mycobacteriales</taxon>
        <taxon>Mycobacteriaceae</taxon>
        <taxon>Mycobacterium</taxon>
        <taxon>Mycobacterium avium complex (MAC)</taxon>
    </lineage>
</organism>
<dbReference type="AlphaFoldDB" id="A0A1A0W0R7"/>
<comment type="caution">
    <text evidence="1">The sequence shown here is derived from an EMBL/GenBank/DDBJ whole genome shotgun (WGS) entry which is preliminary data.</text>
</comment>
<reference evidence="1 2" key="1">
    <citation type="submission" date="2016-06" db="EMBL/GenBank/DDBJ databases">
        <authorList>
            <person name="Kjaerup R.B."/>
            <person name="Dalgaard T.S."/>
            <person name="Juul-Madsen H.R."/>
        </authorList>
    </citation>
    <scope>NUCLEOTIDE SEQUENCE [LARGE SCALE GENOMIC DNA]</scope>
    <source>
        <strain evidence="1 2">852002-51834_SCH5396731</strain>
    </source>
</reference>
<evidence type="ECO:0000313" key="2">
    <source>
        <dbReference type="Proteomes" id="UP000091914"/>
    </source>
</evidence>
<dbReference type="Proteomes" id="UP000091914">
    <property type="component" value="Unassembled WGS sequence"/>
</dbReference>